<dbReference type="Proteomes" id="UP001642484">
    <property type="component" value="Unassembled WGS sequence"/>
</dbReference>
<feature type="compositionally biased region" description="Polar residues" evidence="1">
    <location>
        <begin position="191"/>
        <end position="202"/>
    </location>
</feature>
<feature type="region of interest" description="Disordered" evidence="1">
    <location>
        <begin position="16"/>
        <end position="35"/>
    </location>
</feature>
<feature type="region of interest" description="Disordered" evidence="1">
    <location>
        <begin position="64"/>
        <end position="97"/>
    </location>
</feature>
<reference evidence="2 3" key="1">
    <citation type="submission" date="2024-02" db="EMBL/GenBank/DDBJ databases">
        <authorList>
            <person name="Chen Y."/>
            <person name="Shah S."/>
            <person name="Dougan E. K."/>
            <person name="Thang M."/>
            <person name="Chan C."/>
        </authorList>
    </citation>
    <scope>NUCLEOTIDE SEQUENCE [LARGE SCALE GENOMIC DNA]</scope>
</reference>
<feature type="compositionally biased region" description="Polar residues" evidence="1">
    <location>
        <begin position="18"/>
        <end position="28"/>
    </location>
</feature>
<evidence type="ECO:0000313" key="3">
    <source>
        <dbReference type="Proteomes" id="UP001642484"/>
    </source>
</evidence>
<comment type="caution">
    <text evidence="2">The sequence shown here is derived from an EMBL/GenBank/DDBJ whole genome shotgun (WGS) entry which is preliminary data.</text>
</comment>
<dbReference type="InterPro" id="IPR010736">
    <property type="entry name" value="SHIPPO-rpt"/>
</dbReference>
<organism evidence="2 3">
    <name type="scientific">Durusdinium trenchii</name>
    <dbReference type="NCBI Taxonomy" id="1381693"/>
    <lineage>
        <taxon>Eukaryota</taxon>
        <taxon>Sar</taxon>
        <taxon>Alveolata</taxon>
        <taxon>Dinophyceae</taxon>
        <taxon>Suessiales</taxon>
        <taxon>Symbiodiniaceae</taxon>
        <taxon>Durusdinium</taxon>
    </lineage>
</organism>
<evidence type="ECO:0000313" key="2">
    <source>
        <dbReference type="EMBL" id="CAK9044801.1"/>
    </source>
</evidence>
<dbReference type="PANTHER" id="PTHR21580">
    <property type="entry name" value="SHIPPO-1-RELATED"/>
    <property type="match status" value="1"/>
</dbReference>
<keyword evidence="3" id="KW-1185">Reference proteome</keyword>
<sequence>MLDMFEEEPAEAAAIVFGSSTGRATQEQELYRTPGPAHYEVLQKDRSVSLGDPSFRSGLHRLEGLRSKSQVPGPGQYDVVPPHSSRRSSRAGPNRPRFVHLAHPRRRVKEEEKVELCVTSQAFCRRLICGRSVEEQRLASRKRMKSLLMSHGDSIPSSSRVDEVIWIGTHSKDMPSKRPRPMGKVVPPSSAFASGTARSSVFQREEQPGPSPADFIPSSPFDERPAHTGMQAPFGARSARQPAAARGGSPDLGPGCYDLDVPLRAMLEHRRSPSPVFRSPQFGALHREECRTPGPGDYRDAAHIAWEEASTQAPSSAAASTTPPLGFGSRTDRACAISTPPIDEREVIPPDPLRRLNVMTRRALRLAHEGLHRPCSPAPGDYDPELPSGQLWRMQPEDEVFNSTEPRWRCSDLPEDPKTPGPAFYHPMPLRSPTPPAHDFSSSTVQRFTDPPRDEVESEETDLDFVLEGWRPQARYLNHGNGRPFARIS</sequence>
<name>A0ABP0LZZ2_9DINO</name>
<dbReference type="Pfam" id="PF07004">
    <property type="entry name" value="SHIPPO-rpt"/>
    <property type="match status" value="1"/>
</dbReference>
<feature type="compositionally biased region" description="Low complexity" evidence="1">
    <location>
        <begin position="309"/>
        <end position="324"/>
    </location>
</feature>
<feature type="region of interest" description="Disordered" evidence="1">
    <location>
        <begin position="309"/>
        <end position="329"/>
    </location>
</feature>
<dbReference type="InterPro" id="IPR051291">
    <property type="entry name" value="CIMAP"/>
</dbReference>
<dbReference type="EMBL" id="CAXAMN010015002">
    <property type="protein sequence ID" value="CAK9044801.1"/>
    <property type="molecule type" value="Genomic_DNA"/>
</dbReference>
<gene>
    <name evidence="2" type="ORF">CCMP2556_LOCUS23521</name>
</gene>
<accession>A0ABP0LZZ2</accession>
<feature type="region of interest" description="Disordered" evidence="1">
    <location>
        <begin position="172"/>
        <end position="254"/>
    </location>
</feature>
<proteinExistence type="predicted"/>
<feature type="region of interest" description="Disordered" evidence="1">
    <location>
        <begin position="415"/>
        <end position="462"/>
    </location>
</feature>
<evidence type="ECO:0000256" key="1">
    <source>
        <dbReference type="SAM" id="MobiDB-lite"/>
    </source>
</evidence>
<protein>
    <submittedName>
        <fullName evidence="2">Uncharacterized protein</fullName>
    </submittedName>
</protein>